<comment type="subcellular location">
    <subcellularLocation>
        <location evidence="1">Nucleus</location>
    </subcellularLocation>
</comment>
<evidence type="ECO:0000256" key="3">
    <source>
        <dbReference type="ARBA" id="ARBA00022771"/>
    </source>
</evidence>
<dbReference type="EnsemblMetazoa" id="SMAR010620-RA">
    <property type="protein sequence ID" value="SMAR010620-PA"/>
    <property type="gene ID" value="SMAR010620"/>
</dbReference>
<dbReference type="GO" id="GO:0008270">
    <property type="term" value="F:zinc ion binding"/>
    <property type="evidence" value="ECO:0007669"/>
    <property type="project" value="UniProtKB-KW"/>
</dbReference>
<dbReference type="GO" id="GO:0000978">
    <property type="term" value="F:RNA polymerase II cis-regulatory region sequence-specific DNA binding"/>
    <property type="evidence" value="ECO:0007669"/>
    <property type="project" value="TreeGrafter"/>
</dbReference>
<dbReference type="SMART" id="SM01366">
    <property type="entry name" value="c-clamp"/>
    <property type="match status" value="1"/>
</dbReference>
<dbReference type="STRING" id="126957.T1JA62"/>
<dbReference type="InterPro" id="IPR031940">
    <property type="entry name" value="DUF4772"/>
</dbReference>
<dbReference type="PhylomeDB" id="T1JA62"/>
<keyword evidence="6" id="KW-0238">DNA-binding</keyword>
<sequence length="451" mass="50329">MSTGKRLAKRSILGTRVCVPRQASQDGRYYYYPAVIQALKSNGGDRSTGTVYSVIFHDKTTKECAEKEIVGPGFQPVSTVKMLPGQPVFITHNGREVAGTVKSEPLNGEMIISILLNGLVEKVYKRLEDVRLLESRKSARLQDLDQDYSRLADFGPIESRKRPTSSGIDVPLSHGNRKRRPSSSSDGDVLDDCAAAMVLMSLSCSPKSPRIPGYLNEQSGFFSSRSWTEASLTSSSGASSWQSGRSNNRTPSPPYGHSESAPYITNTNVLQDEGIEMDDGLAFFEDPLPRKRRNSTRTAFQCTWPGCKMLATACDLIEKHVRYQHLGRSGSDGAEESDHEEEFYYTEVEVSGDMVIESFDGLHTSSPPTLSHMDMARPPYEDPEYQRLIQNSPLKQNKIATRLLSSSPKPSSLRHRKCRKVYGMENRDMWCTQCKWKKACSRFSDVTLPPV</sequence>
<dbReference type="Proteomes" id="UP000014500">
    <property type="component" value="Unassembled WGS sequence"/>
</dbReference>
<evidence type="ECO:0000313" key="12">
    <source>
        <dbReference type="Proteomes" id="UP000014500"/>
    </source>
</evidence>
<dbReference type="GO" id="GO:0006357">
    <property type="term" value="P:regulation of transcription by RNA polymerase II"/>
    <property type="evidence" value="ECO:0007669"/>
    <property type="project" value="TreeGrafter"/>
</dbReference>
<keyword evidence="5" id="KW-0805">Transcription regulation</keyword>
<feature type="region of interest" description="Disordered" evidence="9">
    <location>
        <begin position="155"/>
        <end position="188"/>
    </location>
</feature>
<dbReference type="AlphaFoldDB" id="T1JA62"/>
<evidence type="ECO:0000256" key="6">
    <source>
        <dbReference type="ARBA" id="ARBA00023125"/>
    </source>
</evidence>
<feature type="compositionally biased region" description="Low complexity" evidence="9">
    <location>
        <begin position="234"/>
        <end position="246"/>
    </location>
</feature>
<dbReference type="OMA" id="DHDYQRK"/>
<dbReference type="HOGENOM" id="CLU_032989_2_0_1"/>
<evidence type="ECO:0000256" key="9">
    <source>
        <dbReference type="SAM" id="MobiDB-lite"/>
    </source>
</evidence>
<dbReference type="eggNOG" id="ENOG502QW7P">
    <property type="taxonomic scope" value="Eukaryota"/>
</dbReference>
<dbReference type="PANTHER" id="PTHR13006:SF9">
    <property type="entry name" value="GLUCOSE TRANSPORTER 4 ENHANCER FACTOR, ISOFORM G"/>
    <property type="match status" value="1"/>
</dbReference>
<evidence type="ECO:0000256" key="8">
    <source>
        <dbReference type="ARBA" id="ARBA00023242"/>
    </source>
</evidence>
<dbReference type="PANTHER" id="PTHR13006">
    <property type="entry name" value="PAPILLOMAVIRUS REGULATORY FACTOR PRF-1"/>
    <property type="match status" value="1"/>
</dbReference>
<evidence type="ECO:0000256" key="1">
    <source>
        <dbReference type="ARBA" id="ARBA00004123"/>
    </source>
</evidence>
<dbReference type="GO" id="GO:0003700">
    <property type="term" value="F:DNA-binding transcription factor activity"/>
    <property type="evidence" value="ECO:0007669"/>
    <property type="project" value="TreeGrafter"/>
</dbReference>
<reference evidence="12" key="1">
    <citation type="submission" date="2011-05" db="EMBL/GenBank/DDBJ databases">
        <authorList>
            <person name="Richards S.R."/>
            <person name="Qu J."/>
            <person name="Jiang H."/>
            <person name="Jhangiani S.N."/>
            <person name="Agravi P."/>
            <person name="Goodspeed R."/>
            <person name="Gross S."/>
            <person name="Mandapat C."/>
            <person name="Jackson L."/>
            <person name="Mathew T."/>
            <person name="Pu L."/>
            <person name="Thornton R."/>
            <person name="Saada N."/>
            <person name="Wilczek-Boney K.B."/>
            <person name="Lee S."/>
            <person name="Kovar C."/>
            <person name="Wu Y."/>
            <person name="Scherer S.E."/>
            <person name="Worley K.C."/>
            <person name="Muzny D.M."/>
            <person name="Gibbs R."/>
        </authorList>
    </citation>
    <scope>NUCLEOTIDE SEQUENCE</scope>
    <source>
        <strain evidence="12">Brora</strain>
    </source>
</reference>
<evidence type="ECO:0000313" key="11">
    <source>
        <dbReference type="EnsemblMetazoa" id="SMAR010620-PA"/>
    </source>
</evidence>
<evidence type="ECO:0000256" key="2">
    <source>
        <dbReference type="ARBA" id="ARBA00022723"/>
    </source>
</evidence>
<evidence type="ECO:0000259" key="10">
    <source>
        <dbReference type="Pfam" id="PF15997"/>
    </source>
</evidence>
<feature type="domain" description="DUF4772" evidence="10">
    <location>
        <begin position="5"/>
        <end position="103"/>
    </location>
</feature>
<feature type="region of interest" description="Disordered" evidence="9">
    <location>
        <begin position="234"/>
        <end position="261"/>
    </location>
</feature>
<name>T1JA62_STRMM</name>
<organism evidence="11 12">
    <name type="scientific">Strigamia maritima</name>
    <name type="common">European centipede</name>
    <name type="synonym">Geophilus maritimus</name>
    <dbReference type="NCBI Taxonomy" id="126957"/>
    <lineage>
        <taxon>Eukaryota</taxon>
        <taxon>Metazoa</taxon>
        <taxon>Ecdysozoa</taxon>
        <taxon>Arthropoda</taxon>
        <taxon>Myriapoda</taxon>
        <taxon>Chilopoda</taxon>
        <taxon>Pleurostigmophora</taxon>
        <taxon>Geophilomorpha</taxon>
        <taxon>Linotaeniidae</taxon>
        <taxon>Strigamia</taxon>
    </lineage>
</organism>
<keyword evidence="4" id="KW-0862">Zinc</keyword>
<evidence type="ECO:0000256" key="7">
    <source>
        <dbReference type="ARBA" id="ARBA00023163"/>
    </source>
</evidence>
<keyword evidence="12" id="KW-1185">Reference proteome</keyword>
<accession>T1JA62</accession>
<evidence type="ECO:0000256" key="4">
    <source>
        <dbReference type="ARBA" id="ARBA00022833"/>
    </source>
</evidence>
<keyword evidence="2" id="KW-0479">Metal-binding</keyword>
<protein>
    <recommendedName>
        <fullName evidence="10">DUF4772 domain-containing protein</fullName>
    </recommendedName>
</protein>
<dbReference type="InterPro" id="IPR052253">
    <property type="entry name" value="CR1/CR2-DNA-binding_regulator"/>
</dbReference>
<proteinExistence type="predicted"/>
<dbReference type="Pfam" id="PF15997">
    <property type="entry name" value="DUF4772"/>
    <property type="match status" value="1"/>
</dbReference>
<keyword evidence="8" id="KW-0539">Nucleus</keyword>
<reference evidence="11" key="2">
    <citation type="submission" date="2015-02" db="UniProtKB">
        <authorList>
            <consortium name="EnsemblMetazoa"/>
        </authorList>
    </citation>
    <scope>IDENTIFICATION</scope>
</reference>
<keyword evidence="7" id="KW-0804">Transcription</keyword>
<keyword evidence="3" id="KW-0863">Zinc-finger</keyword>
<dbReference type="EMBL" id="JH431984">
    <property type="status" value="NOT_ANNOTATED_CDS"/>
    <property type="molecule type" value="Genomic_DNA"/>
</dbReference>
<dbReference type="GO" id="GO:0005634">
    <property type="term" value="C:nucleus"/>
    <property type="evidence" value="ECO:0007669"/>
    <property type="project" value="UniProtKB-SubCell"/>
</dbReference>
<evidence type="ECO:0000256" key="5">
    <source>
        <dbReference type="ARBA" id="ARBA00023015"/>
    </source>
</evidence>